<protein>
    <recommendedName>
        <fullName evidence="3">F-box domain-containing protein</fullName>
    </recommendedName>
</protein>
<name>A0A137NWH7_CONC2</name>
<accession>A0A137NWH7</accession>
<sequence length="288" mass="34458">MNEEITDWNNILYYKGIESYLNFNDSIELSICNSKLRDKLYYDKFKPFQVREYLKKENYRTFEVEVEGKQHTYESPFHPIKQETQESVDQFEIELKTLNPTVETLIIYDLYDYLYGYKIADRFVNITSLNLNLCKISREVFQYMLNNLRLTKLYIKSTTIIGEEFRSTGVRMPQSLKKIEFIDVKHEHTNIYSSYIRFNSKQRISGQNYKLYAEHIENLKTLYYRGRSFGELTEFILMNPQLKSIILHQYELSSEELIALININQIEHLDSEYSINPLPKAVLIYLKV</sequence>
<dbReference type="InterPro" id="IPR032675">
    <property type="entry name" value="LRR_dom_sf"/>
</dbReference>
<dbReference type="Proteomes" id="UP000070444">
    <property type="component" value="Unassembled WGS sequence"/>
</dbReference>
<evidence type="ECO:0008006" key="3">
    <source>
        <dbReference type="Google" id="ProtNLM"/>
    </source>
</evidence>
<reference evidence="1 2" key="1">
    <citation type="journal article" date="2015" name="Genome Biol. Evol.">
        <title>Phylogenomic analyses indicate that early fungi evolved digesting cell walls of algal ancestors of land plants.</title>
        <authorList>
            <person name="Chang Y."/>
            <person name="Wang S."/>
            <person name="Sekimoto S."/>
            <person name="Aerts A.L."/>
            <person name="Choi C."/>
            <person name="Clum A."/>
            <person name="LaButti K.M."/>
            <person name="Lindquist E.A."/>
            <person name="Yee Ngan C."/>
            <person name="Ohm R.A."/>
            <person name="Salamov A.A."/>
            <person name="Grigoriev I.V."/>
            <person name="Spatafora J.W."/>
            <person name="Berbee M.L."/>
        </authorList>
    </citation>
    <scope>NUCLEOTIDE SEQUENCE [LARGE SCALE GENOMIC DNA]</scope>
    <source>
        <strain evidence="1 2">NRRL 28638</strain>
    </source>
</reference>
<proteinExistence type="predicted"/>
<dbReference type="AlphaFoldDB" id="A0A137NWH7"/>
<dbReference type="Gene3D" id="3.80.10.10">
    <property type="entry name" value="Ribonuclease Inhibitor"/>
    <property type="match status" value="1"/>
</dbReference>
<gene>
    <name evidence="1" type="ORF">CONCODRAFT_19833</name>
</gene>
<evidence type="ECO:0000313" key="2">
    <source>
        <dbReference type="Proteomes" id="UP000070444"/>
    </source>
</evidence>
<organism evidence="1 2">
    <name type="scientific">Conidiobolus coronatus (strain ATCC 28846 / CBS 209.66 / NRRL 28638)</name>
    <name type="common">Delacroixia coronata</name>
    <dbReference type="NCBI Taxonomy" id="796925"/>
    <lineage>
        <taxon>Eukaryota</taxon>
        <taxon>Fungi</taxon>
        <taxon>Fungi incertae sedis</taxon>
        <taxon>Zoopagomycota</taxon>
        <taxon>Entomophthoromycotina</taxon>
        <taxon>Entomophthoromycetes</taxon>
        <taxon>Entomophthorales</taxon>
        <taxon>Ancylistaceae</taxon>
        <taxon>Conidiobolus</taxon>
    </lineage>
</organism>
<keyword evidence="2" id="KW-1185">Reference proteome</keyword>
<dbReference type="SUPFAM" id="SSF52047">
    <property type="entry name" value="RNI-like"/>
    <property type="match status" value="1"/>
</dbReference>
<evidence type="ECO:0000313" key="1">
    <source>
        <dbReference type="EMBL" id="KXN67136.1"/>
    </source>
</evidence>
<dbReference type="EMBL" id="KQ964658">
    <property type="protein sequence ID" value="KXN67136.1"/>
    <property type="molecule type" value="Genomic_DNA"/>
</dbReference>